<dbReference type="PANTHER" id="PTHR34610:SF3">
    <property type="entry name" value="SSL7007 PROTEIN"/>
    <property type="match status" value="1"/>
</dbReference>
<feature type="domain" description="PIN" evidence="1">
    <location>
        <begin position="20"/>
        <end position="131"/>
    </location>
</feature>
<evidence type="ECO:0000313" key="2">
    <source>
        <dbReference type="EMBL" id="RKJ97201.1"/>
    </source>
</evidence>
<gene>
    <name evidence="2" type="ORF">CE154_014560</name>
</gene>
<reference evidence="2 3" key="1">
    <citation type="submission" date="2018-09" db="EMBL/GenBank/DDBJ databases">
        <title>Genome comparison of Alicycliphilus sp. BQ1, a polyurethanolytic bacterium, with its closest phylogenetic relatives Alicycliphilus denitrificans BC and K601, unable to attack polyurethane.</title>
        <authorList>
            <person name="Loza-Tavera H."/>
            <person name="Lozano L."/>
            <person name="Cevallos M."/>
            <person name="Maya-Lucas O."/>
            <person name="Garcia-Mena J."/>
            <person name="Hernandez J."/>
        </authorList>
    </citation>
    <scope>NUCLEOTIDE SEQUENCE [LARGE SCALE GENOMIC DNA]</scope>
    <source>
        <strain evidence="2 3">BQ1</strain>
    </source>
</reference>
<dbReference type="AlphaFoldDB" id="A0A3R7ITP0"/>
<evidence type="ECO:0000313" key="3">
    <source>
        <dbReference type="Proteomes" id="UP000216225"/>
    </source>
</evidence>
<dbReference type="InterPro" id="IPR002716">
    <property type="entry name" value="PIN_dom"/>
</dbReference>
<protein>
    <submittedName>
        <fullName evidence="2">Putative toxin-antitoxin system toxin component, PIN family</fullName>
    </submittedName>
</protein>
<dbReference type="RefSeq" id="WP_094438709.1">
    <property type="nucleotide sequence ID" value="NZ_NKDB02000002.1"/>
</dbReference>
<evidence type="ECO:0000259" key="1">
    <source>
        <dbReference type="Pfam" id="PF13470"/>
    </source>
</evidence>
<organism evidence="2 3">
    <name type="scientific">Alicycliphilus denitrificans</name>
    <dbReference type="NCBI Taxonomy" id="179636"/>
    <lineage>
        <taxon>Bacteria</taxon>
        <taxon>Pseudomonadati</taxon>
        <taxon>Pseudomonadota</taxon>
        <taxon>Betaproteobacteria</taxon>
        <taxon>Burkholderiales</taxon>
        <taxon>Comamonadaceae</taxon>
        <taxon>Alicycliphilus</taxon>
    </lineage>
</organism>
<dbReference type="PANTHER" id="PTHR34610">
    <property type="entry name" value="SSL7007 PROTEIN"/>
    <property type="match status" value="1"/>
</dbReference>
<dbReference type="NCBIfam" id="TIGR00305">
    <property type="entry name" value="putative toxin-antitoxin system toxin component, PIN family"/>
    <property type="match status" value="1"/>
</dbReference>
<comment type="caution">
    <text evidence="2">The sequence shown here is derived from an EMBL/GenBank/DDBJ whole genome shotgun (WGS) entry which is preliminary data.</text>
</comment>
<dbReference type="Proteomes" id="UP000216225">
    <property type="component" value="Unassembled WGS sequence"/>
</dbReference>
<dbReference type="SUPFAM" id="SSF88723">
    <property type="entry name" value="PIN domain-like"/>
    <property type="match status" value="1"/>
</dbReference>
<dbReference type="Pfam" id="PF13470">
    <property type="entry name" value="PIN_3"/>
    <property type="match status" value="1"/>
</dbReference>
<accession>A0A3R7ITP0</accession>
<dbReference type="InterPro" id="IPR002850">
    <property type="entry name" value="PIN_toxin-like"/>
</dbReference>
<dbReference type="Gene3D" id="3.40.50.1010">
    <property type="entry name" value="5'-nuclease"/>
    <property type="match status" value="1"/>
</dbReference>
<proteinExistence type="predicted"/>
<dbReference type="InterPro" id="IPR029060">
    <property type="entry name" value="PIN-like_dom_sf"/>
</dbReference>
<dbReference type="EMBL" id="NKDB02000002">
    <property type="protein sequence ID" value="RKJ97201.1"/>
    <property type="molecule type" value="Genomic_DNA"/>
</dbReference>
<name>A0A3R7ITP0_9BURK</name>
<sequence>MRPELSLPRHAPAGGPACPVVLDTNIVLDLFLFADPAVATVRALLQARRLDWIATRPMRDELERVLQYPHLQPRMQYYGVAAQDVLAAFDAGTRAVEVAARAPCACKDADDQKFIDLALAHRAILVSKDKAVLCMRKRLLALGVQAAAAIVLVEGVVPCSA</sequence>